<reference evidence="6" key="1">
    <citation type="journal article" date="2019" name="Int. J. Syst. Evol. Microbiol.">
        <title>The Global Catalogue of Microorganisms (GCM) 10K type strain sequencing project: providing services to taxonomists for standard genome sequencing and annotation.</title>
        <authorList>
            <consortium name="The Broad Institute Genomics Platform"/>
            <consortium name="The Broad Institute Genome Sequencing Center for Infectious Disease"/>
            <person name="Wu L."/>
            <person name="Ma J."/>
        </authorList>
    </citation>
    <scope>NUCLEOTIDE SEQUENCE [LARGE SCALE GENOMIC DNA]</scope>
    <source>
        <strain evidence="6">KCTC 12848</strain>
    </source>
</reference>
<keyword evidence="5" id="KW-0456">Lyase</keyword>
<dbReference type="InterPro" id="IPR036052">
    <property type="entry name" value="TrpB-like_PALP_sf"/>
</dbReference>
<dbReference type="Proteomes" id="UP001597425">
    <property type="component" value="Unassembled WGS sequence"/>
</dbReference>
<dbReference type="PANTHER" id="PTHR43780">
    <property type="entry name" value="1-AMINOCYCLOPROPANE-1-CARBOXYLATE DEAMINASE-RELATED"/>
    <property type="match status" value="1"/>
</dbReference>
<dbReference type="PANTHER" id="PTHR43780:SF2">
    <property type="entry name" value="1-AMINOCYCLOPROPANE-1-CARBOXYLATE DEAMINASE-RELATED"/>
    <property type="match status" value="1"/>
</dbReference>
<dbReference type="EC" id="4.4.1.-" evidence="5"/>
<dbReference type="RefSeq" id="WP_265721598.1">
    <property type="nucleotide sequence ID" value="NZ_JAPIVK010000013.1"/>
</dbReference>
<feature type="domain" description="Tryptophan synthase beta chain-like PALP" evidence="4">
    <location>
        <begin position="12"/>
        <end position="315"/>
    </location>
</feature>
<organism evidence="5 6">
    <name type="scientific">Microbulbifer halophilus</name>
    <dbReference type="NCBI Taxonomy" id="453963"/>
    <lineage>
        <taxon>Bacteria</taxon>
        <taxon>Pseudomonadati</taxon>
        <taxon>Pseudomonadota</taxon>
        <taxon>Gammaproteobacteria</taxon>
        <taxon>Cellvibrionales</taxon>
        <taxon>Microbulbiferaceae</taxon>
        <taxon>Microbulbifer</taxon>
    </lineage>
</organism>
<name>A0ABW5EE35_9GAMM</name>
<proteinExistence type="inferred from homology"/>
<dbReference type="Pfam" id="PF00291">
    <property type="entry name" value="PALP"/>
    <property type="match status" value="1"/>
</dbReference>
<evidence type="ECO:0000313" key="5">
    <source>
        <dbReference type="EMBL" id="MFD2310845.1"/>
    </source>
</evidence>
<dbReference type="NCBIfam" id="TIGR01275">
    <property type="entry name" value="ACC_deam_rel"/>
    <property type="match status" value="1"/>
</dbReference>
<evidence type="ECO:0000313" key="6">
    <source>
        <dbReference type="Proteomes" id="UP001597425"/>
    </source>
</evidence>
<keyword evidence="3" id="KW-0663">Pyridoxal phosphate</keyword>
<gene>
    <name evidence="5" type="ORF">ACFSKX_10495</name>
</gene>
<dbReference type="InterPro" id="IPR005966">
    <property type="entry name" value="D-Cys_desShydrase"/>
</dbReference>
<comment type="caution">
    <text evidence="5">The sequence shown here is derived from an EMBL/GenBank/DDBJ whole genome shotgun (WGS) entry which is preliminary data.</text>
</comment>
<dbReference type="EMBL" id="JBHUJD010000011">
    <property type="protein sequence ID" value="MFD2310845.1"/>
    <property type="molecule type" value="Genomic_DNA"/>
</dbReference>
<evidence type="ECO:0000256" key="2">
    <source>
        <dbReference type="ARBA" id="ARBA00008639"/>
    </source>
</evidence>
<keyword evidence="6" id="KW-1185">Reference proteome</keyword>
<comment type="cofactor">
    <cofactor evidence="1">
        <name>pyridoxal 5'-phosphate</name>
        <dbReference type="ChEBI" id="CHEBI:597326"/>
    </cofactor>
</comment>
<protein>
    <submittedName>
        <fullName evidence="5">D-cysteine desulfhydrase family protein</fullName>
        <ecNumber evidence="5">4.4.1.-</ecNumber>
    </submittedName>
</protein>
<dbReference type="SUPFAM" id="SSF53686">
    <property type="entry name" value="Tryptophan synthase beta subunit-like PLP-dependent enzymes"/>
    <property type="match status" value="1"/>
</dbReference>
<dbReference type="InterPro" id="IPR027278">
    <property type="entry name" value="ACCD_DCysDesulf"/>
</dbReference>
<sequence length="335" mass="35880">MPTDHLPRQCLGFFPTPLMPLRRLTEQFGGPQLTIKRDDQTGLALGGNKTRKLEFILADALAAGADTIVTAGAAQSNHCRQTAAAAATLGLECHLVLGGHEPAAASGNLLLDQLFGTHIHWTGAHRKGEDIPDIVDYLKSAGKNPYVVPYGGSSELGALSFVAALKELDSQCREYHLSFSHIVFASSSGGTHAGMMLGKKMLAQDCEILGINIDKGESGETPFAQHILELANRSAALIGSDFRFDEKELNLNDDYIGGGYGVVGDAEREAIELLARTEGILLDPVYTGRAMAGLIDLLRRKKFSDTDRVLFWHTGGAPALFAYAETLNISAPPPI</sequence>
<evidence type="ECO:0000256" key="1">
    <source>
        <dbReference type="ARBA" id="ARBA00001933"/>
    </source>
</evidence>
<evidence type="ECO:0000256" key="3">
    <source>
        <dbReference type="ARBA" id="ARBA00022898"/>
    </source>
</evidence>
<dbReference type="PIRSF" id="PIRSF006278">
    <property type="entry name" value="ACCD_DCysDesulf"/>
    <property type="match status" value="1"/>
</dbReference>
<accession>A0ABW5EE35</accession>
<dbReference type="Gene3D" id="3.40.50.1100">
    <property type="match status" value="2"/>
</dbReference>
<evidence type="ECO:0000259" key="4">
    <source>
        <dbReference type="Pfam" id="PF00291"/>
    </source>
</evidence>
<dbReference type="InterPro" id="IPR001926">
    <property type="entry name" value="TrpB-like_PALP"/>
</dbReference>
<comment type="similarity">
    <text evidence="2">Belongs to the ACC deaminase/D-cysteine desulfhydrase family.</text>
</comment>
<dbReference type="GO" id="GO:0016829">
    <property type="term" value="F:lyase activity"/>
    <property type="evidence" value="ECO:0007669"/>
    <property type="project" value="UniProtKB-KW"/>
</dbReference>